<comment type="similarity">
    <text evidence="2">Belongs to the NAD(P)-dependent epimerase/dehydratase family.</text>
</comment>
<reference evidence="4 5" key="1">
    <citation type="submission" date="2021-07" db="EMBL/GenBank/DDBJ databases">
        <title>Stakelama flava sp. nov., a novel endophytic bacterium isolated from branch of Kandelia candel.</title>
        <authorList>
            <person name="Tuo L."/>
        </authorList>
    </citation>
    <scope>NUCLEOTIDE SEQUENCE [LARGE SCALE GENOMIC DNA]</scope>
    <source>
        <strain evidence="4 5">CBK3Z-3</strain>
    </source>
</reference>
<sequence length="297" mass="32440">MSRRALVTGITGFIGGVLARRLIADGWMVDALVRPGSDTASLSFADTITFHIVEDGQDLTPVLRRAAPDVVFHLASLYLAEHRPEQVEGLVRSNILFPALLAEAMHGAGVRHLINTGTAWQQFHGEPYLPVNLYAATKQAAEDLLAYYADARDLSVVTLRLFDTYGRGDKRRKLIQILIDAARTGENLAMSPGDQIVDLTHVDDVVNGFVIAAERMLAAPAPLPESYLLSGERHSVKSLAGLVAEALGRPLQPEFAGRPYRAREVMEPVAVTEETLLPGWKRQNTLFDYVAGHADVP</sequence>
<dbReference type="Pfam" id="PF01370">
    <property type="entry name" value="Epimerase"/>
    <property type="match status" value="1"/>
</dbReference>
<dbReference type="EMBL" id="JAHWZX010000003">
    <property type="protein sequence ID" value="MBW4330265.1"/>
    <property type="molecule type" value="Genomic_DNA"/>
</dbReference>
<evidence type="ECO:0000256" key="2">
    <source>
        <dbReference type="ARBA" id="ARBA00007637"/>
    </source>
</evidence>
<dbReference type="PANTHER" id="PTHR43000">
    <property type="entry name" value="DTDP-D-GLUCOSE 4,6-DEHYDRATASE-RELATED"/>
    <property type="match status" value="1"/>
</dbReference>
<evidence type="ECO:0000259" key="3">
    <source>
        <dbReference type="Pfam" id="PF01370"/>
    </source>
</evidence>
<accession>A0ABS6XJ92</accession>
<dbReference type="RefSeq" id="WP_219237360.1">
    <property type="nucleotide sequence ID" value="NZ_JAHWZX010000003.1"/>
</dbReference>
<organism evidence="4 5">
    <name type="scientific">Stakelama flava</name>
    <dbReference type="NCBI Taxonomy" id="2860338"/>
    <lineage>
        <taxon>Bacteria</taxon>
        <taxon>Pseudomonadati</taxon>
        <taxon>Pseudomonadota</taxon>
        <taxon>Alphaproteobacteria</taxon>
        <taxon>Sphingomonadales</taxon>
        <taxon>Sphingomonadaceae</taxon>
        <taxon>Stakelama</taxon>
    </lineage>
</organism>
<keyword evidence="5" id="KW-1185">Reference proteome</keyword>
<evidence type="ECO:0000313" key="4">
    <source>
        <dbReference type="EMBL" id="MBW4330265.1"/>
    </source>
</evidence>
<evidence type="ECO:0000256" key="1">
    <source>
        <dbReference type="ARBA" id="ARBA00005125"/>
    </source>
</evidence>
<comment type="caution">
    <text evidence="4">The sequence shown here is derived from an EMBL/GenBank/DDBJ whole genome shotgun (WGS) entry which is preliminary data.</text>
</comment>
<gene>
    <name evidence="4" type="ORF">KY084_05190</name>
</gene>
<comment type="pathway">
    <text evidence="1">Bacterial outer membrane biogenesis; LPS O-antigen biosynthesis.</text>
</comment>
<proteinExistence type="inferred from homology"/>
<evidence type="ECO:0000313" key="5">
    <source>
        <dbReference type="Proteomes" id="UP001197214"/>
    </source>
</evidence>
<feature type="domain" description="NAD-dependent epimerase/dehydratase" evidence="3">
    <location>
        <begin position="5"/>
        <end position="216"/>
    </location>
</feature>
<name>A0ABS6XJ92_9SPHN</name>
<dbReference type="InterPro" id="IPR001509">
    <property type="entry name" value="Epimerase_deHydtase"/>
</dbReference>
<protein>
    <submittedName>
        <fullName evidence="4">NAD-dependent epimerase/dehydratase family protein</fullName>
    </submittedName>
</protein>
<dbReference type="Proteomes" id="UP001197214">
    <property type="component" value="Unassembled WGS sequence"/>
</dbReference>